<dbReference type="PANTHER" id="PTHR21581:SF26">
    <property type="entry name" value="D-ALANYL-D-ALANINE ENDOPEPTIDASE"/>
    <property type="match status" value="1"/>
</dbReference>
<evidence type="ECO:0000256" key="1">
    <source>
        <dbReference type="ARBA" id="ARBA00007164"/>
    </source>
</evidence>
<proteinExistence type="inferred from homology"/>
<name>A0ABV6PZP3_9BURK</name>
<evidence type="ECO:0000259" key="10">
    <source>
        <dbReference type="Pfam" id="PF00768"/>
    </source>
</evidence>
<feature type="chain" id="PRO_5046515973" evidence="9">
    <location>
        <begin position="37"/>
        <end position="400"/>
    </location>
</feature>
<dbReference type="GO" id="GO:0016787">
    <property type="term" value="F:hydrolase activity"/>
    <property type="evidence" value="ECO:0007669"/>
    <property type="project" value="UniProtKB-KW"/>
</dbReference>
<dbReference type="PANTHER" id="PTHR21581">
    <property type="entry name" value="D-ALANYL-D-ALANINE CARBOXYPEPTIDASE"/>
    <property type="match status" value="1"/>
</dbReference>
<evidence type="ECO:0000256" key="5">
    <source>
        <dbReference type="ARBA" id="ARBA00022984"/>
    </source>
</evidence>
<sequence>MRKWVATGGWATGLRGWTGAVLLALLALLPFSPAQAAGKKHTQAATSHRAPAKAAKAHPAKSHPAKASTAQRKTEPKASRRGARVSAKLGGRPTAAERRHGKARVASKANRLSLREKTARATREEPPARLSFGQMAGLHEVTGPLGLKSSVALVVDQDTHQVLLGKNEHAVLPIASLTKLMTGMVVSEAHLPMDQVITITDEDVDTEKNSRSRLTVGTELSRGELLHLALMSSENRAAHALGRTFPGGLNYFVSLMNARAQQLGMKDTRYVEPTGLSSANQSSAQDLAVLVNAAYQNPQLRELTTSPSHEVAVGHRLLQFNNTNGLVKSPEWDIGLQKTGFINEAGRCLVMQTRIAGRKLIMVFLDSAGKYSRIADAERVRRWVEMLPHPSTVAGHGFAG</sequence>
<keyword evidence="3 11" id="KW-0378">Hydrolase</keyword>
<reference evidence="11 12" key="1">
    <citation type="submission" date="2024-09" db="EMBL/GenBank/DDBJ databases">
        <authorList>
            <person name="Sun Q."/>
            <person name="Mori K."/>
        </authorList>
    </citation>
    <scope>NUCLEOTIDE SEQUENCE [LARGE SCALE GENOMIC DNA]</scope>
    <source>
        <strain evidence="11 12">NCAIM B.02336</strain>
    </source>
</reference>
<comment type="similarity">
    <text evidence="1 7">Belongs to the peptidase S11 family.</text>
</comment>
<feature type="region of interest" description="Disordered" evidence="8">
    <location>
        <begin position="39"/>
        <end position="126"/>
    </location>
</feature>
<feature type="domain" description="Peptidase S11 D-alanyl-D-alanine carboxypeptidase A N-terminal" evidence="10">
    <location>
        <begin position="146"/>
        <end position="367"/>
    </location>
</feature>
<dbReference type="EMBL" id="JBHLTN010000044">
    <property type="protein sequence ID" value="MFC0594403.1"/>
    <property type="molecule type" value="Genomic_DNA"/>
</dbReference>
<keyword evidence="4" id="KW-0133">Cell shape</keyword>
<feature type="compositionally biased region" description="Basic residues" evidence="8">
    <location>
        <begin position="55"/>
        <end position="64"/>
    </location>
</feature>
<evidence type="ECO:0000256" key="6">
    <source>
        <dbReference type="ARBA" id="ARBA00023316"/>
    </source>
</evidence>
<evidence type="ECO:0000313" key="11">
    <source>
        <dbReference type="EMBL" id="MFC0594403.1"/>
    </source>
</evidence>
<dbReference type="Pfam" id="PF00768">
    <property type="entry name" value="Peptidase_S11"/>
    <property type="match status" value="1"/>
</dbReference>
<dbReference type="RefSeq" id="WP_377485425.1">
    <property type="nucleotide sequence ID" value="NZ_JBHLTN010000044.1"/>
</dbReference>
<accession>A0ABV6PZP3</accession>
<dbReference type="SUPFAM" id="SSF56601">
    <property type="entry name" value="beta-lactamase/transpeptidase-like"/>
    <property type="match status" value="1"/>
</dbReference>
<keyword evidence="6" id="KW-0961">Cell wall biogenesis/degradation</keyword>
<dbReference type="Gene3D" id="3.40.710.10">
    <property type="entry name" value="DD-peptidase/beta-lactamase superfamily"/>
    <property type="match status" value="1"/>
</dbReference>
<evidence type="ECO:0000256" key="7">
    <source>
        <dbReference type="RuleBase" id="RU004016"/>
    </source>
</evidence>
<keyword evidence="5" id="KW-0573">Peptidoglycan synthesis</keyword>
<dbReference type="Proteomes" id="UP001589834">
    <property type="component" value="Unassembled WGS sequence"/>
</dbReference>
<dbReference type="PRINTS" id="PR00725">
    <property type="entry name" value="DADACBPTASE1"/>
</dbReference>
<evidence type="ECO:0000256" key="2">
    <source>
        <dbReference type="ARBA" id="ARBA00022729"/>
    </source>
</evidence>
<evidence type="ECO:0000313" key="12">
    <source>
        <dbReference type="Proteomes" id="UP001589834"/>
    </source>
</evidence>
<evidence type="ECO:0000256" key="9">
    <source>
        <dbReference type="SAM" id="SignalP"/>
    </source>
</evidence>
<gene>
    <name evidence="11" type="ORF">ACFFGG_17780</name>
</gene>
<dbReference type="InterPro" id="IPR018044">
    <property type="entry name" value="Peptidase_S11"/>
</dbReference>
<evidence type="ECO:0000256" key="8">
    <source>
        <dbReference type="SAM" id="MobiDB-lite"/>
    </source>
</evidence>
<comment type="caution">
    <text evidence="11">The sequence shown here is derived from an EMBL/GenBank/DDBJ whole genome shotgun (WGS) entry which is preliminary data.</text>
</comment>
<dbReference type="InterPro" id="IPR012338">
    <property type="entry name" value="Beta-lactam/transpept-like"/>
</dbReference>
<evidence type="ECO:0000256" key="3">
    <source>
        <dbReference type="ARBA" id="ARBA00022801"/>
    </source>
</evidence>
<keyword evidence="12" id="KW-1185">Reference proteome</keyword>
<feature type="signal peptide" evidence="9">
    <location>
        <begin position="1"/>
        <end position="36"/>
    </location>
</feature>
<protein>
    <submittedName>
        <fullName evidence="11">Serine hydrolase</fullName>
    </submittedName>
</protein>
<dbReference type="InterPro" id="IPR001967">
    <property type="entry name" value="Peptidase_S11_N"/>
</dbReference>
<organism evidence="11 12">
    <name type="scientific">Ottowia pentelensis</name>
    <dbReference type="NCBI Taxonomy" id="511108"/>
    <lineage>
        <taxon>Bacteria</taxon>
        <taxon>Pseudomonadati</taxon>
        <taxon>Pseudomonadota</taxon>
        <taxon>Betaproteobacteria</taxon>
        <taxon>Burkholderiales</taxon>
        <taxon>Comamonadaceae</taxon>
        <taxon>Ottowia</taxon>
    </lineage>
</organism>
<feature type="compositionally biased region" description="Basic and acidic residues" evidence="8">
    <location>
        <begin position="113"/>
        <end position="126"/>
    </location>
</feature>
<evidence type="ECO:0000256" key="4">
    <source>
        <dbReference type="ARBA" id="ARBA00022960"/>
    </source>
</evidence>
<keyword evidence="2 9" id="KW-0732">Signal</keyword>
<feature type="compositionally biased region" description="Low complexity" evidence="8">
    <location>
        <begin position="44"/>
        <end position="54"/>
    </location>
</feature>